<dbReference type="RefSeq" id="WP_109626856.1">
    <property type="nucleotide sequence ID" value="NZ_JANKBI010000007.1"/>
</dbReference>
<dbReference type="Gene3D" id="1.50.10.10">
    <property type="match status" value="1"/>
</dbReference>
<feature type="domain" description="Glycosyl hydrolase family 95 N-terminal" evidence="1">
    <location>
        <begin position="7"/>
        <end position="235"/>
    </location>
</feature>
<dbReference type="GO" id="GO:0004560">
    <property type="term" value="F:alpha-L-fucosidase activity"/>
    <property type="evidence" value="ECO:0007669"/>
    <property type="project" value="InterPro"/>
</dbReference>
<dbReference type="Pfam" id="PF14498">
    <property type="entry name" value="Glyco_hyd_65N_2"/>
    <property type="match status" value="1"/>
</dbReference>
<reference evidence="4 5" key="1">
    <citation type="submission" date="2018-05" db="EMBL/GenBank/DDBJ databases">
        <authorList>
            <person name="Goeker M."/>
            <person name="Huntemann M."/>
            <person name="Clum A."/>
            <person name="Pillay M."/>
            <person name="Palaniappan K."/>
            <person name="Varghese N."/>
            <person name="Mikhailova N."/>
            <person name="Stamatis D."/>
            <person name="Reddy T."/>
            <person name="Daum C."/>
            <person name="Shapiro N."/>
            <person name="Ivanova N."/>
            <person name="Kyrpides N."/>
            <person name="Woyke T."/>
        </authorList>
    </citation>
    <scope>NUCLEOTIDE SEQUENCE [LARGE SCALE GENOMIC DNA]</scope>
    <source>
        <strain evidence="4 5">DSM 26524</strain>
    </source>
</reference>
<dbReference type="InterPro" id="IPR027414">
    <property type="entry name" value="GH95_N_dom"/>
</dbReference>
<evidence type="ECO:0000313" key="5">
    <source>
        <dbReference type="Proteomes" id="UP000245412"/>
    </source>
</evidence>
<dbReference type="InterPro" id="IPR016518">
    <property type="entry name" value="Alpha-L-fucosidase"/>
</dbReference>
<dbReference type="EMBL" id="QGGY01000007">
    <property type="protein sequence ID" value="PWJ75089.1"/>
    <property type="molecule type" value="Genomic_DNA"/>
</dbReference>
<evidence type="ECO:0000259" key="1">
    <source>
        <dbReference type="Pfam" id="PF14498"/>
    </source>
</evidence>
<proteinExistence type="predicted"/>
<dbReference type="InterPro" id="IPR049053">
    <property type="entry name" value="AFCA-like_C"/>
</dbReference>
<dbReference type="Pfam" id="PF22124">
    <property type="entry name" value="Glyco_hydro_95_cat"/>
    <property type="match status" value="1"/>
</dbReference>
<dbReference type="SUPFAM" id="SSF48208">
    <property type="entry name" value="Six-hairpin glycosidases"/>
    <property type="match status" value="1"/>
</dbReference>
<name>A0AB73T2W9_9FIRM</name>
<feature type="domain" description="Glycosyl hydrolase family 95 catalytic" evidence="3">
    <location>
        <begin position="255"/>
        <end position="661"/>
    </location>
</feature>
<dbReference type="AlphaFoldDB" id="A0AB73T2W9"/>
<dbReference type="GO" id="GO:0005975">
    <property type="term" value="P:carbohydrate metabolic process"/>
    <property type="evidence" value="ECO:0007669"/>
    <property type="project" value="InterPro"/>
</dbReference>
<comment type="caution">
    <text evidence="4">The sequence shown here is derived from an EMBL/GenBank/DDBJ whole genome shotgun (WGS) entry which is preliminary data.</text>
</comment>
<protein>
    <submittedName>
        <fullName evidence="4">Alpha-L-fucosidase 2</fullName>
    </submittedName>
</protein>
<dbReference type="PANTHER" id="PTHR31084:SF0">
    <property type="entry name" value="ALPHA-L-FUCOSIDASE 2"/>
    <property type="match status" value="1"/>
</dbReference>
<gene>
    <name evidence="4" type="ORF">C7383_10796</name>
</gene>
<dbReference type="Pfam" id="PF21307">
    <property type="entry name" value="Glyco_hydro_95_C"/>
    <property type="match status" value="1"/>
</dbReference>
<feature type="domain" description="Alpha fucosidase A-like C-terminal" evidence="2">
    <location>
        <begin position="668"/>
        <end position="723"/>
    </location>
</feature>
<evidence type="ECO:0000259" key="2">
    <source>
        <dbReference type="Pfam" id="PF21307"/>
    </source>
</evidence>
<evidence type="ECO:0000259" key="3">
    <source>
        <dbReference type="Pfam" id="PF22124"/>
    </source>
</evidence>
<accession>A0AB73T2W9</accession>
<dbReference type="PANTHER" id="PTHR31084">
    <property type="entry name" value="ALPHA-L-FUCOSIDASE 2"/>
    <property type="match status" value="1"/>
</dbReference>
<dbReference type="Proteomes" id="UP000245412">
    <property type="component" value="Unassembled WGS sequence"/>
</dbReference>
<sequence length="740" mass="84015">MGHHFYLTKPAADWQMGFPVGNGRLGMTQQGGIDEENLLINEESLWYGEWRGRENPQGSEALGEIRRLLREGAAEEAQRLARMSLTGIPKYINPYQPAGEVRLAFWYGRKKGKVSCYRRDLDLDKALSSVEYFAGETFFRRECFADLFSNTICIHLSCSRQELSFQMNLNRRPFEERGGRTEEGILYLAGGTGIRYVLAAQIGETDGKVSEAGDIAAVDGASSAVIYVTAATDYEGGDPMEKCKDNLKRAGSLTYEEKKLKHEKEYRSLYNKMSLSLNMDEKRQELPADELLRNGSTAELSELLFAYGRYLLLSSSYYCALPANLQGIWNGSFIPPWECAYTININLQMNYWMAARAGLSECISPLVNLAEKMLSNGRRTAKLLYGCRGFVAHHNTNLWGDTAIDGLWSSACIWPMGGAWLAAQLYDIYLYNEEEELLEKTVLPMLMETVEFFYDYLERREDGRWLTGPSVSPENTYRTADGQEAAVTMGPSMDCQILREAAGDYLEAVKRKLTTEKITEREQDAACKAAGILEHVPGIRFGRDGRILEWEEEYEETEPGHRHISQLYGLYPGHEISPGNQELSEGARKTLEYRLEHGGGHTGWSRIWIMCFYARLFDGEAFGEHLRLFLKKSVADNLWDMHPPFQIDGNFGFCAALMEALVIEEGEMLYMLPALPIQWHQGAVSGLCLKGRLSINFNWEQGQVKRIEFFPKKSRRLMVHANGSEREVQLEAFQEYCLIL</sequence>
<dbReference type="InterPro" id="IPR012341">
    <property type="entry name" value="6hp_glycosidase-like_sf"/>
</dbReference>
<organism evidence="4 5">
    <name type="scientific">Murimonas intestini</name>
    <dbReference type="NCBI Taxonomy" id="1337051"/>
    <lineage>
        <taxon>Bacteria</taxon>
        <taxon>Bacillati</taxon>
        <taxon>Bacillota</taxon>
        <taxon>Clostridia</taxon>
        <taxon>Lachnospirales</taxon>
        <taxon>Lachnospiraceae</taxon>
        <taxon>Murimonas</taxon>
    </lineage>
</organism>
<keyword evidence="5" id="KW-1185">Reference proteome</keyword>
<dbReference type="InterPro" id="IPR054363">
    <property type="entry name" value="GH95_cat"/>
</dbReference>
<evidence type="ECO:0000313" key="4">
    <source>
        <dbReference type="EMBL" id="PWJ75089.1"/>
    </source>
</evidence>
<dbReference type="PIRSF" id="PIRSF007663">
    <property type="entry name" value="UCP007663"/>
    <property type="match status" value="1"/>
</dbReference>
<dbReference type="InterPro" id="IPR008928">
    <property type="entry name" value="6-hairpin_glycosidase_sf"/>
</dbReference>